<evidence type="ECO:0000256" key="1">
    <source>
        <dbReference type="SAM" id="Phobius"/>
    </source>
</evidence>
<dbReference type="ExpressionAtlas" id="Q9LP95">
    <property type="expression patterns" value="baseline and differential"/>
</dbReference>
<dbReference type="PIR" id="B86489">
    <property type="entry name" value="B86489"/>
</dbReference>
<evidence type="ECO:0000313" key="3">
    <source>
        <dbReference type="EMBL" id="AAF79800.1"/>
    </source>
</evidence>
<organism evidence="3">
    <name type="scientific">Arabidopsis thaliana</name>
    <name type="common">Mouse-ear cress</name>
    <dbReference type="NCBI Taxonomy" id="3702"/>
    <lineage>
        <taxon>Eukaryota</taxon>
        <taxon>Viridiplantae</taxon>
        <taxon>Streptophyta</taxon>
        <taxon>Embryophyta</taxon>
        <taxon>Tracheophyta</taxon>
        <taxon>Spermatophyta</taxon>
        <taxon>Magnoliopsida</taxon>
        <taxon>eudicotyledons</taxon>
        <taxon>Gunneridae</taxon>
        <taxon>Pentapetalae</taxon>
        <taxon>rosids</taxon>
        <taxon>malvids</taxon>
        <taxon>Brassicales</taxon>
        <taxon>Brassicaceae</taxon>
        <taxon>Camelineae</taxon>
        <taxon>Arabidopsis</taxon>
    </lineage>
</organism>
<keyword evidence="1" id="KW-0812">Transmembrane</keyword>
<proteinExistence type="predicted"/>
<accession>Q9LP95</accession>
<name>Q9LP95_ARATH</name>
<reference key="1">
    <citation type="journal article" date="2000" name="Nature">
        <title>Sequence and analysis of chromosome 1 of the plant Arabidopsis thaliana.</title>
        <authorList>
            <person name="Theologis A."/>
            <person name="Ecker J.R."/>
            <person name="Palm C.J."/>
            <person name="Federspiel N.A."/>
            <person name="Kaul S."/>
            <person name="White O."/>
            <person name="Alonso J."/>
            <person name="Altafi H."/>
            <person name="Araujo R."/>
            <person name="Bowman C.L."/>
            <person name="Brooks S.Y."/>
            <person name="Buehler E."/>
            <person name="Chan A."/>
            <person name="Chao Q."/>
            <person name="Chen H."/>
            <person name="Cheuk R.F."/>
            <person name="Chin C.W."/>
            <person name="Chung M.K."/>
            <person name="Conn L."/>
            <person name="Conway A.B."/>
            <person name="Conway A.R."/>
            <person name="Creasy T.H."/>
            <person name="Dewar K."/>
            <person name="Dunn P."/>
            <person name="Etgu P."/>
            <person name="Feldblyum T.V."/>
            <person name="Feng J."/>
            <person name="Fong B."/>
            <person name="Fujii C.Y."/>
            <person name="Gill J.E."/>
            <person name="Goldsmith A.D."/>
            <person name="Haas B."/>
            <person name="Hansen N.F."/>
            <person name="Hughes B."/>
            <person name="Huizar L."/>
            <person name="Hunter J.L."/>
            <person name="Jenkins J."/>
            <person name="Johnson-Hopson C."/>
            <person name="Khan S."/>
            <person name="Khaykin E."/>
            <person name="Kim C.J."/>
            <person name="Koo H.L."/>
            <person name="Kremenetskaia I."/>
            <person name="Kurtz D.B."/>
            <person name="Kwan A."/>
            <person name="Lam B."/>
            <person name="Langin-Hooper S."/>
            <person name="Lee A."/>
            <person name="Lee J.M."/>
            <person name="Lenz C.A."/>
            <person name="Li J.H."/>
            <person name="Li Y."/>
            <person name="Lin X."/>
            <person name="Liu S.X."/>
            <person name="Liu Z.A."/>
            <person name="Luros J.S."/>
            <person name="Maiti R."/>
            <person name="Marziali A."/>
            <person name="Militscher J."/>
            <person name="Miranda M."/>
            <person name="Nguyen M."/>
            <person name="Nierman W.C."/>
            <person name="Osborne B.I."/>
            <person name="Pai G."/>
            <person name="Peterson J."/>
            <person name="Pham P.K."/>
            <person name="Rizzo M."/>
            <person name="Rooney T."/>
            <person name="Rowley D."/>
            <person name="Sakano H."/>
            <person name="Salzberg S.L."/>
            <person name="Schwartz J.R."/>
            <person name="Shinn P."/>
            <person name="Southwick A.M."/>
            <person name="Sun H."/>
            <person name="Tallon L.J."/>
            <person name="Tambunga G."/>
            <person name="Toriumi M.J."/>
            <person name="Town C.D."/>
            <person name="Utterback T."/>
            <person name="Van Aken S."/>
            <person name="Vaysberg M."/>
            <person name="Vysotskaia V.S."/>
            <person name="Walker M."/>
            <person name="Wu D."/>
            <person name="Yu G."/>
            <person name="Fraser C.M."/>
            <person name="Venter J.C."/>
            <person name="Davis R.W."/>
        </authorList>
    </citation>
    <scope>NUCLEOTIDE SEQUENCE [LARGE SCALE GENOMIC DNA]</scope>
    <source>
        <strain>cv. Columbia</strain>
    </source>
</reference>
<reference evidence="3" key="2">
    <citation type="submission" date="2000-02" db="EMBL/GenBank/DDBJ databases">
        <title>Genomic sequence for Arabidopsis thaliana BAC T32E20 from chromosome I.</title>
        <authorList>
            <person name="Shinn P."/>
            <person name="Brooks S."/>
            <person name="Buehler E."/>
            <person name="Chao Q."/>
            <person name="Johnson-Hopson C."/>
            <person name="Khan S."/>
            <person name="Kim C."/>
            <person name="Altafi H."/>
            <person name="Bei Q."/>
            <person name="Chin C."/>
            <person name="Chiou J."/>
            <person name="Choi E."/>
            <person name="Conn L."/>
            <person name="Conway A."/>
            <person name="Gonzales A."/>
            <person name="Hansen N."/>
            <person name="Howing B."/>
            <person name="Koo T."/>
            <person name="Lam B."/>
            <person name="Lee J."/>
            <person name="Lenz C."/>
            <person name="Li J."/>
            <person name="Liu A."/>
            <person name="Liu K."/>
            <person name="Liu S."/>
            <person name="Mukharsky N."/>
            <person name="Nguyen M."/>
            <person name="Palm C."/>
            <person name="Pham P."/>
            <person name="Sakano H."/>
            <person name="Schwartz J."/>
            <person name="Southwick A."/>
            <person name="Thaveri A."/>
            <person name="Toriumi M."/>
            <person name="Vaysberg M."/>
            <person name="Yu G."/>
            <person name="Federspiel N.A."/>
            <person name="Theologis A."/>
            <person name="Ecker J.R."/>
        </authorList>
    </citation>
    <scope>NUCLEOTIDE SEQUENCE</scope>
</reference>
<keyword evidence="2" id="KW-0732">Signal</keyword>
<protein>
    <submittedName>
        <fullName evidence="3">T32E20.25</fullName>
    </submittedName>
</protein>
<dbReference type="AlphaFoldDB" id="Q9LP95"/>
<feature type="chain" id="PRO_5004333474" evidence="2">
    <location>
        <begin position="20"/>
        <end position="371"/>
    </location>
</feature>
<reference evidence="3" key="3">
    <citation type="submission" date="2000-06" db="EMBL/GenBank/DDBJ databases">
        <authorList>
            <person name="Cheuk R."/>
            <person name="Shinn P."/>
            <person name="Brooks S."/>
            <person name="Buehler E."/>
            <person name="Chao Q."/>
            <person name="Johnson-Hopson C."/>
            <person name="Khan S."/>
            <person name="Kim C."/>
            <person name="Altafi H."/>
            <person name="Bei B."/>
            <person name="Chin C."/>
            <person name="Chiou J."/>
            <person name="Choi E."/>
            <person name="Conn L."/>
            <person name="Conway A."/>
            <person name="Gonzalez A."/>
            <person name="Hansen N."/>
            <person name="Howing B."/>
            <person name="Koo T."/>
            <person name="Lam B."/>
            <person name="Lee J."/>
            <person name="Lenz C."/>
            <person name="Li J."/>
            <person name="Liu A."/>
            <person name="Liu J."/>
            <person name="Liu S."/>
            <person name="Mukharsky N."/>
            <person name="Nguyen M."/>
            <person name="Palm C."/>
            <person name="Pham P."/>
            <person name="Sakano H."/>
            <person name="Schwartz J."/>
            <person name="Southwick A."/>
            <person name="Thaveri A."/>
            <person name="Toriumi M."/>
            <person name="Vaysberg M."/>
            <person name="Yu G."/>
            <person name="Davis R."/>
            <person name="Federspiel N."/>
            <person name="Theologis A."/>
            <person name="Ecker J."/>
        </authorList>
    </citation>
    <scope>NUCLEOTIDE SEQUENCE</scope>
</reference>
<feature type="signal peptide" evidence="2">
    <location>
        <begin position="1"/>
        <end position="19"/>
    </location>
</feature>
<sequence>MWCSVFSLAALLVADPFTGLIFQKPSKFRTDLKASFNFVLDLNSICTLKSLPLGPSVASWPMETSTAHDIFLLWAMVFLSETLKSFFWPPFSTLDNVLFRASPLLLPSETRSSQQPSQSSLVSRRMTYTLRPTKTKLDQVYVLNGNGHHLKRRSLSLLRVYSNLLRTLILVAPMALNIVSKILKTYRSLHLNRFCWRFVCGHEGPCLNLYATTILLNVFNSCPSIIISKNRIMCSQDIYYLHRSDPKPLLYVVKQTPSSYKSIAARTRAAVLLRVVLLKTRSLAMVHLSTLHSLMTVTILSSIDSFMEDPSSNRDLTCVKSPSSICLKALMEPLSISTIYLFVALGNVLLVYVLNSESFDLSFLCIWFFLD</sequence>
<keyword evidence="1" id="KW-0472">Membrane</keyword>
<dbReference type="EMBL" id="AC020646">
    <property type="protein sequence ID" value="AAF79800.1"/>
    <property type="molecule type" value="Genomic_DNA"/>
</dbReference>
<evidence type="ECO:0000256" key="2">
    <source>
        <dbReference type="SAM" id="SignalP"/>
    </source>
</evidence>
<feature type="transmembrane region" description="Helical" evidence="1">
    <location>
        <begin position="334"/>
        <end position="354"/>
    </location>
</feature>
<keyword evidence="1" id="KW-1133">Transmembrane helix</keyword>